<evidence type="ECO:0000313" key="12">
    <source>
        <dbReference type="Proteomes" id="UP000069940"/>
    </source>
</evidence>
<evidence type="ECO:0000256" key="2">
    <source>
        <dbReference type="ARBA" id="ARBA00022475"/>
    </source>
</evidence>
<name>A0ABM1ZV60_AEDAL</name>
<dbReference type="RefSeq" id="XP_062710739.1">
    <property type="nucleotide sequence ID" value="XM_062854755.1"/>
</dbReference>
<evidence type="ECO:0000256" key="1">
    <source>
        <dbReference type="ARBA" id="ARBA00004651"/>
    </source>
</evidence>
<evidence type="ECO:0000256" key="7">
    <source>
        <dbReference type="ARBA" id="ARBA00023136"/>
    </source>
</evidence>
<reference evidence="12" key="1">
    <citation type="journal article" date="2015" name="Proc. Natl. Acad. Sci. U.S.A.">
        <title>Genome sequence of the Asian Tiger mosquito, Aedes albopictus, reveals insights into its biology, genetics, and evolution.</title>
        <authorList>
            <person name="Chen X.G."/>
            <person name="Jiang X."/>
            <person name="Gu J."/>
            <person name="Xu M."/>
            <person name="Wu Y."/>
            <person name="Deng Y."/>
            <person name="Zhang C."/>
            <person name="Bonizzoni M."/>
            <person name="Dermauw W."/>
            <person name="Vontas J."/>
            <person name="Armbruster P."/>
            <person name="Huang X."/>
            <person name="Yang Y."/>
            <person name="Zhang H."/>
            <person name="He W."/>
            <person name="Peng H."/>
            <person name="Liu Y."/>
            <person name="Wu K."/>
            <person name="Chen J."/>
            <person name="Lirakis M."/>
            <person name="Topalis P."/>
            <person name="Van Leeuwen T."/>
            <person name="Hall A.B."/>
            <person name="Jiang X."/>
            <person name="Thorpe C."/>
            <person name="Mueller R.L."/>
            <person name="Sun C."/>
            <person name="Waterhouse R.M."/>
            <person name="Yan G."/>
            <person name="Tu Z.J."/>
            <person name="Fang X."/>
            <person name="James A.A."/>
        </authorList>
    </citation>
    <scope>NUCLEOTIDE SEQUENCE [LARGE SCALE GENOMIC DNA]</scope>
    <source>
        <strain evidence="12">Foshan</strain>
    </source>
</reference>
<keyword evidence="6 10" id="KW-1133">Transmembrane helix</keyword>
<proteinExistence type="predicted"/>
<evidence type="ECO:0000313" key="11">
    <source>
        <dbReference type="EnsemblMetazoa" id="AALFPA23_021967.P32511"/>
    </source>
</evidence>
<sequence length="258" mass="29599">MNHFNMGHYITVTSLIAPIFFCSALFLAMKSMVYYSLIKYVSLMFKLVVKRIRLLDSSISIGGGSRLEHAVDDVIRAHYLALRCAQLLEELISLILLAQFLGCVIVWCLLLFYITLNVSGVGAMTTLILCEIVAFEMLAFSYFGSELTEISESLAHEIYSFRWYDAPMTVRKKVLLMSVRAQQIVGITALRFYYVSIEQFGQVMISETNNKITHCQIIALHVSFSGRPNHLLILSRYEEAVRVMKRTACFHHRRRYNL</sequence>
<keyword evidence="7 10" id="KW-0472">Membrane</keyword>
<dbReference type="Proteomes" id="UP000069940">
    <property type="component" value="Unassembled WGS sequence"/>
</dbReference>
<keyword evidence="12" id="KW-1185">Reference proteome</keyword>
<dbReference type="InterPro" id="IPR004117">
    <property type="entry name" value="7tm6_olfct_rcpt"/>
</dbReference>
<dbReference type="GeneID" id="109429616"/>
<organism evidence="11 12">
    <name type="scientific">Aedes albopictus</name>
    <name type="common">Asian tiger mosquito</name>
    <name type="synonym">Stegomyia albopicta</name>
    <dbReference type="NCBI Taxonomy" id="7160"/>
    <lineage>
        <taxon>Eukaryota</taxon>
        <taxon>Metazoa</taxon>
        <taxon>Ecdysozoa</taxon>
        <taxon>Arthropoda</taxon>
        <taxon>Hexapoda</taxon>
        <taxon>Insecta</taxon>
        <taxon>Pterygota</taxon>
        <taxon>Neoptera</taxon>
        <taxon>Endopterygota</taxon>
        <taxon>Diptera</taxon>
        <taxon>Nematocera</taxon>
        <taxon>Culicoidea</taxon>
        <taxon>Culicidae</taxon>
        <taxon>Culicinae</taxon>
        <taxon>Aedini</taxon>
        <taxon>Aedes</taxon>
        <taxon>Stegomyia</taxon>
    </lineage>
</organism>
<evidence type="ECO:0000256" key="5">
    <source>
        <dbReference type="ARBA" id="ARBA00022725"/>
    </source>
</evidence>
<feature type="transmembrane region" description="Helical" evidence="10">
    <location>
        <begin position="7"/>
        <end position="26"/>
    </location>
</feature>
<evidence type="ECO:0000256" key="4">
    <source>
        <dbReference type="ARBA" id="ARBA00022692"/>
    </source>
</evidence>
<dbReference type="Pfam" id="PF02949">
    <property type="entry name" value="7tm_6"/>
    <property type="match status" value="1"/>
</dbReference>
<evidence type="ECO:0000256" key="3">
    <source>
        <dbReference type="ARBA" id="ARBA00022606"/>
    </source>
</evidence>
<dbReference type="PANTHER" id="PTHR21137">
    <property type="entry name" value="ODORANT RECEPTOR"/>
    <property type="match status" value="1"/>
</dbReference>
<feature type="transmembrane region" description="Helical" evidence="10">
    <location>
        <begin position="91"/>
        <end position="114"/>
    </location>
</feature>
<keyword evidence="4 10" id="KW-0812">Transmembrane</keyword>
<keyword evidence="3" id="KW-0716">Sensory transduction</keyword>
<keyword evidence="9" id="KW-0807">Transducer</keyword>
<protein>
    <recommendedName>
        <fullName evidence="13">Odorant receptor</fullName>
    </recommendedName>
</protein>
<evidence type="ECO:0008006" key="13">
    <source>
        <dbReference type="Google" id="ProtNLM"/>
    </source>
</evidence>
<dbReference type="EnsemblMetazoa" id="AALFPA23_021967.R32511">
    <property type="protein sequence ID" value="AALFPA23_021967.P32511"/>
    <property type="gene ID" value="AALFPA23_021967"/>
</dbReference>
<evidence type="ECO:0000256" key="9">
    <source>
        <dbReference type="ARBA" id="ARBA00023224"/>
    </source>
</evidence>
<keyword evidence="5" id="KW-0552">Olfaction</keyword>
<evidence type="ECO:0000256" key="6">
    <source>
        <dbReference type="ARBA" id="ARBA00022989"/>
    </source>
</evidence>
<keyword evidence="2" id="KW-1003">Cell membrane</keyword>
<accession>A0ABM1ZV60</accession>
<keyword evidence="8" id="KW-0675">Receptor</keyword>
<reference evidence="11" key="2">
    <citation type="submission" date="2025-05" db="UniProtKB">
        <authorList>
            <consortium name="EnsemblMetazoa"/>
        </authorList>
    </citation>
    <scope>IDENTIFICATION</scope>
    <source>
        <strain evidence="11">Foshan</strain>
    </source>
</reference>
<evidence type="ECO:0000256" key="8">
    <source>
        <dbReference type="ARBA" id="ARBA00023170"/>
    </source>
</evidence>
<comment type="subcellular location">
    <subcellularLocation>
        <location evidence="1">Cell membrane</location>
        <topology evidence="1">Multi-pass membrane protein</topology>
    </subcellularLocation>
</comment>
<dbReference type="PANTHER" id="PTHR21137:SF35">
    <property type="entry name" value="ODORANT RECEPTOR 19A-RELATED"/>
    <property type="match status" value="1"/>
</dbReference>
<feature type="transmembrane region" description="Helical" evidence="10">
    <location>
        <begin position="120"/>
        <end position="143"/>
    </location>
</feature>
<evidence type="ECO:0000256" key="10">
    <source>
        <dbReference type="SAM" id="Phobius"/>
    </source>
</evidence>